<dbReference type="InterPro" id="IPR050951">
    <property type="entry name" value="Retrovirus_Pol_polyprotein"/>
</dbReference>
<comment type="subcellular location">
    <subcellularLocation>
        <location evidence="1">Nucleus</location>
    </subcellularLocation>
</comment>
<dbReference type="InterPro" id="IPR043502">
    <property type="entry name" value="DNA/RNA_pol_sf"/>
</dbReference>
<dbReference type="InterPro" id="IPR056924">
    <property type="entry name" value="SH3_Tf2-1"/>
</dbReference>
<dbReference type="Pfam" id="PF00078">
    <property type="entry name" value="RVT_1"/>
    <property type="match status" value="1"/>
</dbReference>
<evidence type="ECO:0000259" key="4">
    <source>
        <dbReference type="PROSITE" id="PS50013"/>
    </source>
</evidence>
<name>A0ABQ8L749_LABRO</name>
<dbReference type="InterPro" id="IPR012337">
    <property type="entry name" value="RNaseH-like_sf"/>
</dbReference>
<dbReference type="CDD" id="cd00303">
    <property type="entry name" value="retropepsin_like"/>
    <property type="match status" value="1"/>
</dbReference>
<dbReference type="Gene3D" id="3.10.10.10">
    <property type="entry name" value="HIV Type 1 Reverse Transcriptase, subunit A, domain 1"/>
    <property type="match status" value="1"/>
</dbReference>
<accession>A0ABQ8L749</accession>
<feature type="domain" description="Chromo" evidence="4">
    <location>
        <begin position="684"/>
        <end position="742"/>
    </location>
</feature>
<dbReference type="SUPFAM" id="SSF53098">
    <property type="entry name" value="Ribonuclease H-like"/>
    <property type="match status" value="1"/>
</dbReference>
<organism evidence="6 7">
    <name type="scientific">Labeo rohita</name>
    <name type="common">Indian major carp</name>
    <name type="synonym">Cyprinus rohita</name>
    <dbReference type="NCBI Taxonomy" id="84645"/>
    <lineage>
        <taxon>Eukaryota</taxon>
        <taxon>Metazoa</taxon>
        <taxon>Chordata</taxon>
        <taxon>Craniata</taxon>
        <taxon>Vertebrata</taxon>
        <taxon>Euteleostomi</taxon>
        <taxon>Actinopterygii</taxon>
        <taxon>Neopterygii</taxon>
        <taxon>Teleostei</taxon>
        <taxon>Ostariophysi</taxon>
        <taxon>Cypriniformes</taxon>
        <taxon>Cyprinidae</taxon>
        <taxon>Labeoninae</taxon>
        <taxon>Labeonini</taxon>
        <taxon>Labeo</taxon>
    </lineage>
</organism>
<dbReference type="Proteomes" id="UP000830375">
    <property type="component" value="Unassembled WGS sequence"/>
</dbReference>
<feature type="domain" description="Integrase catalytic" evidence="5">
    <location>
        <begin position="438"/>
        <end position="542"/>
    </location>
</feature>
<dbReference type="Gene3D" id="2.40.50.40">
    <property type="match status" value="1"/>
</dbReference>
<dbReference type="PANTHER" id="PTHR37984:SF15">
    <property type="entry name" value="INTEGRASE CATALYTIC DOMAIN-CONTAINING PROTEIN"/>
    <property type="match status" value="1"/>
</dbReference>
<dbReference type="Gene3D" id="3.30.70.270">
    <property type="match status" value="1"/>
</dbReference>
<keyword evidence="7" id="KW-1185">Reference proteome</keyword>
<proteinExistence type="inferred from homology"/>
<evidence type="ECO:0000256" key="3">
    <source>
        <dbReference type="ARBA" id="ARBA00012180"/>
    </source>
</evidence>
<dbReference type="Gene3D" id="2.40.70.10">
    <property type="entry name" value="Acid Proteases"/>
    <property type="match status" value="1"/>
</dbReference>
<dbReference type="SUPFAM" id="SSF50630">
    <property type="entry name" value="Acid proteases"/>
    <property type="match status" value="1"/>
</dbReference>
<reference evidence="6 7" key="1">
    <citation type="submission" date="2022-01" db="EMBL/GenBank/DDBJ databases">
        <title>A high-quality chromosome-level genome assembly of rohu carp, Labeo rohita.</title>
        <authorList>
            <person name="Arick M.A. II"/>
            <person name="Hsu C.-Y."/>
            <person name="Magbanua Z."/>
            <person name="Pechanova O."/>
            <person name="Grover C."/>
            <person name="Miller E."/>
            <person name="Thrash A."/>
            <person name="Ezzel L."/>
            <person name="Alam S."/>
            <person name="Benzie J."/>
            <person name="Hamilton M."/>
            <person name="Karsi A."/>
            <person name="Lawrence M.L."/>
            <person name="Peterson D.G."/>
        </authorList>
    </citation>
    <scope>NUCLEOTIDE SEQUENCE [LARGE SCALE GENOMIC DNA]</scope>
    <source>
        <strain evidence="7">BAU-BD-2019</strain>
        <tissue evidence="6">Blood</tissue>
    </source>
</reference>
<evidence type="ECO:0000256" key="2">
    <source>
        <dbReference type="ARBA" id="ARBA00010879"/>
    </source>
</evidence>
<dbReference type="InterPro" id="IPR043128">
    <property type="entry name" value="Rev_trsase/Diguanyl_cyclase"/>
</dbReference>
<dbReference type="InterPro" id="IPR001584">
    <property type="entry name" value="Integrase_cat-core"/>
</dbReference>
<dbReference type="SUPFAM" id="SSF54160">
    <property type="entry name" value="Chromo domain-like"/>
    <property type="match status" value="1"/>
</dbReference>
<evidence type="ECO:0000313" key="7">
    <source>
        <dbReference type="Proteomes" id="UP000830375"/>
    </source>
</evidence>
<evidence type="ECO:0000259" key="5">
    <source>
        <dbReference type="PROSITE" id="PS50994"/>
    </source>
</evidence>
<dbReference type="SUPFAM" id="SSF56672">
    <property type="entry name" value="DNA/RNA polymerases"/>
    <property type="match status" value="1"/>
</dbReference>
<dbReference type="Pfam" id="PF00385">
    <property type="entry name" value="Chromo"/>
    <property type="match status" value="1"/>
</dbReference>
<dbReference type="InterPro" id="IPR036397">
    <property type="entry name" value="RNaseH_sf"/>
</dbReference>
<dbReference type="CDD" id="cd01647">
    <property type="entry name" value="RT_LTR"/>
    <property type="match status" value="1"/>
</dbReference>
<dbReference type="EMBL" id="JACTAM010001613">
    <property type="protein sequence ID" value="KAI2646245.1"/>
    <property type="molecule type" value="Genomic_DNA"/>
</dbReference>
<dbReference type="Pfam" id="PF24626">
    <property type="entry name" value="SH3_Tf2-1"/>
    <property type="match status" value="1"/>
</dbReference>
<dbReference type="InterPro" id="IPR016197">
    <property type="entry name" value="Chromo-like_dom_sf"/>
</dbReference>
<evidence type="ECO:0000256" key="1">
    <source>
        <dbReference type="ARBA" id="ARBA00004123"/>
    </source>
</evidence>
<sequence>MKKSCPAESRMLLQVSILVGHQRIVTTAFVDSGAAGNFIDQDYAAQLGIETEVLSQPLTITAIDGRPLNFSPVMRRTKEILLTIDNHIVESFRYVTKITSPPVILGHPWLITHDPFISWTNNKIIHWGATCQELCLRAPVGTCSGESEASDINLEEVPVPYRDLAEVFSKRSAAQLPPRRPYDLAIDLVPGAVPPRGRLYSLSATEHQAMEERRTGGLRPCVDYRGLNQITIKNRHPLPLTNTALDALSGARFFTKLDLRSAYNLVRIREGDEWKTAFITPTGHYETLVMPFGLCNSPSAFQQLINDVLRDMLGRWCYVFWGSPTSTGDSSRASAQLQHPSLLSLNPLKELFTSPPKPSKPSRLCATCSPLLQSSPTPICARSKTTNTPSTGELQPLPIPKRPWEEHHPDHCGSVLQGCASGGSHRTPLCQDHRGAHTRTIVRLHGFPKDIVSDRGPQFTAKFWQAFCRLIGTTSSLSSGFHPQTNGQTERANQQLERFLRCFAGEHQRSWARYLVWAELSNNIHTSSATNLSPFEVCYGYQPPVFEHQEPEVEVPSAQQLVRRCRWLWNHARTAIQKANTRYTTQHRRRHPPGRLFHVGDRVYLSTRNINLKTDSRKLTARFIGPFKITHRLNPVTFRLLLPKSLRIHPVFHQSQLKHVFFSPLSPQVPAPPPPRIIDGGPAYTVRRILDSRPRGRGTQYLVDWEGYSPEEQSWVPGRFILDPALIQDYRRRVSSAPGPSGAGPGGGGGYCHTHRVTSRLQLNSQRGFLGGNLYSLSECSQTNCVIYLLIRARPRLSLPSRYKGTTLDHSFLVQPP</sequence>
<protein>
    <recommendedName>
        <fullName evidence="3">ribonuclease H</fullName>
        <ecNumber evidence="3">3.1.26.4</ecNumber>
    </recommendedName>
</protein>
<comment type="caution">
    <text evidence="6">The sequence shown here is derived from an EMBL/GenBank/DDBJ whole genome shotgun (WGS) entry which is preliminary data.</text>
</comment>
<dbReference type="SMART" id="SM00298">
    <property type="entry name" value="CHROMO"/>
    <property type="match status" value="1"/>
</dbReference>
<dbReference type="InterPro" id="IPR000953">
    <property type="entry name" value="Chromo/chromo_shadow_dom"/>
</dbReference>
<gene>
    <name evidence="6" type="ORF">H4Q32_030560</name>
</gene>
<dbReference type="EC" id="3.1.26.4" evidence="3"/>
<dbReference type="Gene3D" id="3.30.420.10">
    <property type="entry name" value="Ribonuclease H-like superfamily/Ribonuclease H"/>
    <property type="match status" value="1"/>
</dbReference>
<evidence type="ECO:0000313" key="6">
    <source>
        <dbReference type="EMBL" id="KAI2646245.1"/>
    </source>
</evidence>
<dbReference type="InterPro" id="IPR000477">
    <property type="entry name" value="RT_dom"/>
</dbReference>
<dbReference type="PANTHER" id="PTHR37984">
    <property type="entry name" value="PROTEIN CBG26694"/>
    <property type="match status" value="1"/>
</dbReference>
<dbReference type="InterPro" id="IPR023780">
    <property type="entry name" value="Chromo_domain"/>
</dbReference>
<comment type="similarity">
    <text evidence="2">Belongs to the beta type-B retroviral polymerase family. HERV class-II K(HML-2) pol subfamily.</text>
</comment>
<dbReference type="Pfam" id="PF08284">
    <property type="entry name" value="RVP_2"/>
    <property type="match status" value="1"/>
</dbReference>
<dbReference type="InterPro" id="IPR021109">
    <property type="entry name" value="Peptidase_aspartic_dom_sf"/>
</dbReference>
<dbReference type="PROSITE" id="PS50013">
    <property type="entry name" value="CHROMO_2"/>
    <property type="match status" value="1"/>
</dbReference>
<dbReference type="PROSITE" id="PS50994">
    <property type="entry name" value="INTEGRASE"/>
    <property type="match status" value="1"/>
</dbReference>